<evidence type="ECO:0008006" key="4">
    <source>
        <dbReference type="Google" id="ProtNLM"/>
    </source>
</evidence>
<gene>
    <name evidence="2" type="ORF">WMO64_09885</name>
</gene>
<evidence type="ECO:0000313" key="3">
    <source>
        <dbReference type="Proteomes" id="UP001464378"/>
    </source>
</evidence>
<evidence type="ECO:0000256" key="1">
    <source>
        <dbReference type="SAM" id="SignalP"/>
    </source>
</evidence>
<dbReference type="EMBL" id="JBBMFK010000014">
    <property type="protein sequence ID" value="MEQ2443777.1"/>
    <property type="molecule type" value="Genomic_DNA"/>
</dbReference>
<name>A0ABV1EAT1_9FIRM</name>
<dbReference type="PROSITE" id="PS51257">
    <property type="entry name" value="PROKAR_LIPOPROTEIN"/>
    <property type="match status" value="1"/>
</dbReference>
<accession>A0ABV1EAT1</accession>
<feature type="signal peptide" evidence="1">
    <location>
        <begin position="1"/>
        <end position="28"/>
    </location>
</feature>
<proteinExistence type="predicted"/>
<comment type="caution">
    <text evidence="2">The sequence shown here is derived from an EMBL/GenBank/DDBJ whole genome shotgun (WGS) entry which is preliminary data.</text>
</comment>
<feature type="chain" id="PRO_5045963981" description="DUF4878 domain-containing protein" evidence="1">
    <location>
        <begin position="29"/>
        <end position="151"/>
    </location>
</feature>
<organism evidence="2 3">
    <name type="scientific">Pseudoflavonifractor intestinihominis</name>
    <dbReference type="NCBI Taxonomy" id="3133171"/>
    <lineage>
        <taxon>Bacteria</taxon>
        <taxon>Bacillati</taxon>
        <taxon>Bacillota</taxon>
        <taxon>Clostridia</taxon>
        <taxon>Eubacteriales</taxon>
        <taxon>Oscillospiraceae</taxon>
        <taxon>Pseudoflavonifractor</taxon>
    </lineage>
</organism>
<reference evidence="2 3" key="1">
    <citation type="submission" date="2024-03" db="EMBL/GenBank/DDBJ databases">
        <title>Human intestinal bacterial collection.</title>
        <authorList>
            <person name="Pauvert C."/>
            <person name="Hitch T.C.A."/>
            <person name="Clavel T."/>
        </authorList>
    </citation>
    <scope>NUCLEOTIDE SEQUENCE [LARGE SCALE GENOMIC DNA]</scope>
    <source>
        <strain evidence="2 3">CLA-AP-H29</strain>
    </source>
</reference>
<dbReference type="Proteomes" id="UP001464378">
    <property type="component" value="Unassembled WGS sequence"/>
</dbReference>
<evidence type="ECO:0000313" key="2">
    <source>
        <dbReference type="EMBL" id="MEQ2443777.1"/>
    </source>
</evidence>
<keyword evidence="1" id="KW-0732">Signal</keyword>
<dbReference type="RefSeq" id="WP_349231865.1">
    <property type="nucleotide sequence ID" value="NZ_JBBMFK010000014.1"/>
</dbReference>
<sequence>MRQKMIRLAALAAAAVLTLCLLSGCASSGVKNTLSRFEAACQNLDMEEMLACVDPTVSGPILSAMELLGIEDTSDTLDRLVAALGLFGDAGQRTEELLQSIRITPRSYDFNSAKDSCTVDADFSWDGSEAQPVTIRMVLKEDVWYISGLSL</sequence>
<protein>
    <recommendedName>
        <fullName evidence="4">DUF4878 domain-containing protein</fullName>
    </recommendedName>
</protein>
<keyword evidence="3" id="KW-1185">Reference proteome</keyword>